<dbReference type="STRING" id="29539.SAMN02745716_1397"/>
<gene>
    <name evidence="1" type="ORF">SAMN02745716_1397</name>
</gene>
<accession>A0A1H6FV75</accession>
<evidence type="ECO:0000313" key="2">
    <source>
        <dbReference type="Proteomes" id="UP000222056"/>
    </source>
</evidence>
<sequence>MPLLDRLGRLLRFDPVGRPLRVWVRSRPGEEDAEVVAGQILRLAGDEALLALERGVALGGRCVQQAWVRPVERRYGFGALWFSFICVEASAERDAPAAARWWLRLGAPTGEGLRIAACDR</sequence>
<evidence type="ECO:0000313" key="1">
    <source>
        <dbReference type="EMBL" id="SEH13913.1"/>
    </source>
</evidence>
<protein>
    <submittedName>
        <fullName evidence="1">Uncharacterized protein</fullName>
    </submittedName>
</protein>
<keyword evidence="2" id="KW-1185">Reference proteome</keyword>
<organism evidence="1 2">
    <name type="scientific">Thermoleophilum album</name>
    <dbReference type="NCBI Taxonomy" id="29539"/>
    <lineage>
        <taxon>Bacteria</taxon>
        <taxon>Bacillati</taxon>
        <taxon>Actinomycetota</taxon>
        <taxon>Thermoleophilia</taxon>
        <taxon>Thermoleophilales</taxon>
        <taxon>Thermoleophilaceae</taxon>
        <taxon>Thermoleophilum</taxon>
    </lineage>
</organism>
<reference evidence="2" key="1">
    <citation type="submission" date="2016-10" db="EMBL/GenBank/DDBJ databases">
        <authorList>
            <person name="Varghese N."/>
            <person name="Submissions S."/>
        </authorList>
    </citation>
    <scope>NUCLEOTIDE SEQUENCE [LARGE SCALE GENOMIC DNA]</scope>
    <source>
        <strain evidence="2">ATCC 35263</strain>
    </source>
</reference>
<name>A0A1H6FV75_THEAL</name>
<proteinExistence type="predicted"/>
<dbReference type="Proteomes" id="UP000222056">
    <property type="component" value="Unassembled WGS sequence"/>
</dbReference>
<dbReference type="AlphaFoldDB" id="A0A1H6FV75"/>
<dbReference type="EMBL" id="FNWJ01000002">
    <property type="protein sequence ID" value="SEH13913.1"/>
    <property type="molecule type" value="Genomic_DNA"/>
</dbReference>